<dbReference type="SMART" id="SM00530">
    <property type="entry name" value="HTH_XRE"/>
    <property type="match status" value="1"/>
</dbReference>
<dbReference type="Gene3D" id="1.25.40.10">
    <property type="entry name" value="Tetratricopeptide repeat domain"/>
    <property type="match status" value="1"/>
</dbReference>
<comment type="caution">
    <text evidence="3">The sequence shown here is derived from an EMBL/GenBank/DDBJ whole genome shotgun (WGS) entry which is preliminary data.</text>
</comment>
<accession>A0A9W6LJH1</accession>
<dbReference type="EMBL" id="BSDT01000001">
    <property type="protein sequence ID" value="GLI44701.1"/>
    <property type="molecule type" value="Genomic_DNA"/>
</dbReference>
<dbReference type="Pfam" id="PF01381">
    <property type="entry name" value="HTH_3"/>
    <property type="match status" value="1"/>
</dbReference>
<feature type="domain" description="HTH cro/C1-type" evidence="2">
    <location>
        <begin position="35"/>
        <end position="89"/>
    </location>
</feature>
<dbReference type="InterPro" id="IPR027417">
    <property type="entry name" value="P-loop_NTPase"/>
</dbReference>
<dbReference type="SUPFAM" id="SSF52540">
    <property type="entry name" value="P-loop containing nucleoside triphosphate hydrolases"/>
    <property type="match status" value="1"/>
</dbReference>
<dbReference type="PROSITE" id="PS50005">
    <property type="entry name" value="TPR"/>
    <property type="match status" value="1"/>
</dbReference>
<dbReference type="Pfam" id="PF13424">
    <property type="entry name" value="TPR_12"/>
    <property type="match status" value="2"/>
</dbReference>
<dbReference type="CDD" id="cd00093">
    <property type="entry name" value="HTH_XRE"/>
    <property type="match status" value="1"/>
</dbReference>
<protein>
    <recommendedName>
        <fullName evidence="2">HTH cro/C1-type domain-containing protein</fullName>
    </recommendedName>
</protein>
<reference evidence="3" key="1">
    <citation type="submission" date="2022-12" db="EMBL/GenBank/DDBJ databases">
        <title>Reference genome sequencing for broad-spectrum identification of bacterial and archaeal isolates by mass spectrometry.</title>
        <authorList>
            <person name="Sekiguchi Y."/>
            <person name="Tourlousse D.M."/>
        </authorList>
    </citation>
    <scope>NUCLEOTIDE SEQUENCE</scope>
    <source>
        <strain evidence="3">LLR39Z86</strain>
    </source>
</reference>
<dbReference type="SUPFAM" id="SSF48452">
    <property type="entry name" value="TPR-like"/>
    <property type="match status" value="2"/>
</dbReference>
<keyword evidence="4" id="KW-1185">Reference proteome</keyword>
<dbReference type="InterPro" id="IPR010982">
    <property type="entry name" value="Lambda_DNA-bd_dom_sf"/>
</dbReference>
<feature type="repeat" description="TPR" evidence="1">
    <location>
        <begin position="675"/>
        <end position="708"/>
    </location>
</feature>
<organism evidence="3 4">
    <name type="scientific">Glycomyces algeriensis</name>
    <dbReference type="NCBI Taxonomy" id="256037"/>
    <lineage>
        <taxon>Bacteria</taxon>
        <taxon>Bacillati</taxon>
        <taxon>Actinomycetota</taxon>
        <taxon>Actinomycetes</taxon>
        <taxon>Glycomycetales</taxon>
        <taxon>Glycomycetaceae</taxon>
        <taxon>Glycomyces</taxon>
    </lineage>
</organism>
<dbReference type="GO" id="GO:0043531">
    <property type="term" value="F:ADP binding"/>
    <property type="evidence" value="ECO:0007669"/>
    <property type="project" value="InterPro"/>
</dbReference>
<gene>
    <name evidence="3" type="ORF">GALLR39Z86_45510</name>
</gene>
<dbReference type="InterPro" id="IPR011990">
    <property type="entry name" value="TPR-like_helical_dom_sf"/>
</dbReference>
<dbReference type="PRINTS" id="PR00364">
    <property type="entry name" value="DISEASERSIST"/>
</dbReference>
<dbReference type="InterPro" id="IPR019734">
    <property type="entry name" value="TPR_rpt"/>
</dbReference>
<evidence type="ECO:0000313" key="3">
    <source>
        <dbReference type="EMBL" id="GLI44701.1"/>
    </source>
</evidence>
<dbReference type="Gene3D" id="1.10.260.40">
    <property type="entry name" value="lambda repressor-like DNA-binding domains"/>
    <property type="match status" value="1"/>
</dbReference>
<dbReference type="Gene3D" id="3.40.50.300">
    <property type="entry name" value="P-loop containing nucleotide triphosphate hydrolases"/>
    <property type="match status" value="1"/>
</dbReference>
<evidence type="ECO:0000256" key="1">
    <source>
        <dbReference type="PROSITE-ProRule" id="PRU00339"/>
    </source>
</evidence>
<dbReference type="PANTHER" id="PTHR47691:SF3">
    <property type="entry name" value="HTH-TYPE TRANSCRIPTIONAL REGULATOR RV0890C-RELATED"/>
    <property type="match status" value="1"/>
</dbReference>
<keyword evidence="1" id="KW-0802">TPR repeat</keyword>
<dbReference type="RefSeq" id="WP_270117354.1">
    <property type="nucleotide sequence ID" value="NZ_BAAAOL010000001.1"/>
</dbReference>
<dbReference type="PANTHER" id="PTHR47691">
    <property type="entry name" value="REGULATOR-RELATED"/>
    <property type="match status" value="1"/>
</dbReference>
<dbReference type="PROSITE" id="PS50943">
    <property type="entry name" value="HTH_CROC1"/>
    <property type="match status" value="1"/>
</dbReference>
<dbReference type="AlphaFoldDB" id="A0A9W6LJH1"/>
<dbReference type="SUPFAM" id="SSF47413">
    <property type="entry name" value="lambda repressor-like DNA-binding domains"/>
    <property type="match status" value="1"/>
</dbReference>
<evidence type="ECO:0000313" key="4">
    <source>
        <dbReference type="Proteomes" id="UP001144313"/>
    </source>
</evidence>
<dbReference type="Proteomes" id="UP001144313">
    <property type="component" value="Unassembled WGS sequence"/>
</dbReference>
<proteinExistence type="predicted"/>
<dbReference type="InterPro" id="IPR001387">
    <property type="entry name" value="Cro/C1-type_HTH"/>
</dbReference>
<name>A0A9W6LJH1_9ACTN</name>
<sequence>MKRAMPGGCRCSISFVGLTYHCGMADRASDARINLRPLRLRAMMTQEELALKAGLGTRTIRDIETGKVRPQPRTLRLLIEALNLDEDDRALLTGASDQPAAASRNVPPVTLPSGTTVFTGRSELLTRLDESFDEASCRLTVLTGVGGIGKTMLALHWGHRSGDQFPGGQIYIDLRGFSSSGAVMEPAEAARQLLGSMGVEPPRIPADTDALFTFYRSVIGSECRLLVLDNARDAAQVRPLLPNSSQVHTVVISRNQLIGLAASHGAKIIEIGAFDRAESSAFLERQLGKARLAAEPASVERILTACAGLPLALAIIGAKASTRPDHALSAIADELEAARLDALAVDEASVDLRAVFSWSYRELDAATARTFRLLGLHPGPAMSVSAVAGLAGISASHARTYLGRLCRVNLLSEPAPGRYVLHDLLRAYAAELATSEESAEERRRAVLRMTDHYVLTSRDAALRLNPSRRTLAPPPPTSIEPEHIEDSAAAVAWFRAEYQSIRLIAEHAAAAGLHAHTCHLAWNLRDFLHQQGHWRFMASIHAAALQAAETLDDRAMTAYAHRNIGVALTRLRQFDAAETHLLESLALSRELGDHEGTGTTEVYLASLAEAAGRFDAALEHARSALRSAGNERGKAMAFNALAWTSILVGAYADAVEYGRQALEIWEQAGSKAGTANILANIGRAHHGLDRLDEALEYLRRSLAVTVELGSRYLEAEVLAMIGDVHHDGDRPDEARESWRAAEAIYRALGHPEAERLSAKLTPA</sequence>
<dbReference type="GO" id="GO:0003677">
    <property type="term" value="F:DNA binding"/>
    <property type="evidence" value="ECO:0007669"/>
    <property type="project" value="InterPro"/>
</dbReference>
<evidence type="ECO:0000259" key="2">
    <source>
        <dbReference type="PROSITE" id="PS50943"/>
    </source>
</evidence>
<dbReference type="SMART" id="SM00028">
    <property type="entry name" value="TPR"/>
    <property type="match status" value="5"/>
</dbReference>